<sequence length="83" mass="9310">MSAEKGAQLIADDILKEAMEKAAGIIETAKKEARTLLDAARFGAKEEEERETKEAHTRGKHVYDGVLAEGRMRAKREVLQKRE</sequence>
<comment type="caution">
    <text evidence="1">The sequence shown here is derived from an EMBL/GenBank/DDBJ whole genome shotgun (WGS) entry which is preliminary data.</text>
</comment>
<accession>X1PBW8</accession>
<dbReference type="EMBL" id="BARV01016560">
    <property type="protein sequence ID" value="GAI28414.1"/>
    <property type="molecule type" value="Genomic_DNA"/>
</dbReference>
<reference evidence="1" key="1">
    <citation type="journal article" date="2014" name="Front. Microbiol.">
        <title>High frequency of phylogenetically diverse reductive dehalogenase-homologous genes in deep subseafloor sedimentary metagenomes.</title>
        <authorList>
            <person name="Kawai M."/>
            <person name="Futagami T."/>
            <person name="Toyoda A."/>
            <person name="Takaki Y."/>
            <person name="Nishi S."/>
            <person name="Hori S."/>
            <person name="Arai W."/>
            <person name="Tsubouchi T."/>
            <person name="Morono Y."/>
            <person name="Uchiyama I."/>
            <person name="Ito T."/>
            <person name="Fujiyama A."/>
            <person name="Inagaki F."/>
            <person name="Takami H."/>
        </authorList>
    </citation>
    <scope>NUCLEOTIDE SEQUENCE</scope>
    <source>
        <strain evidence="1">Expedition CK06-06</strain>
    </source>
</reference>
<dbReference type="SUPFAM" id="SSF81573">
    <property type="entry name" value="F1F0 ATP synthase subunit B, membrane domain"/>
    <property type="match status" value="1"/>
</dbReference>
<evidence type="ECO:0008006" key="2">
    <source>
        <dbReference type="Google" id="ProtNLM"/>
    </source>
</evidence>
<dbReference type="AlphaFoldDB" id="X1PBW8"/>
<proteinExistence type="predicted"/>
<protein>
    <recommendedName>
        <fullName evidence="2">V-type ATP synthase subunit E</fullName>
    </recommendedName>
</protein>
<organism evidence="1">
    <name type="scientific">marine sediment metagenome</name>
    <dbReference type="NCBI Taxonomy" id="412755"/>
    <lineage>
        <taxon>unclassified sequences</taxon>
        <taxon>metagenomes</taxon>
        <taxon>ecological metagenomes</taxon>
    </lineage>
</organism>
<dbReference type="InterPro" id="IPR028987">
    <property type="entry name" value="ATP_synth_B-like_membr_sf"/>
</dbReference>
<dbReference type="Gene3D" id="1.20.5.620">
    <property type="entry name" value="F1F0 ATP synthase subunit B, membrane domain"/>
    <property type="match status" value="1"/>
</dbReference>
<feature type="non-terminal residue" evidence="1">
    <location>
        <position position="83"/>
    </location>
</feature>
<name>X1PBW8_9ZZZZ</name>
<gene>
    <name evidence="1" type="ORF">S06H3_28387</name>
</gene>
<evidence type="ECO:0000313" key="1">
    <source>
        <dbReference type="EMBL" id="GAI28414.1"/>
    </source>
</evidence>